<dbReference type="GO" id="GO:0008270">
    <property type="term" value="F:zinc ion binding"/>
    <property type="evidence" value="ECO:0007669"/>
    <property type="project" value="UniProtKB-KW"/>
</dbReference>
<dbReference type="InterPro" id="IPR013088">
    <property type="entry name" value="Znf_NHR/GATA"/>
</dbReference>
<protein>
    <recommendedName>
        <fullName evidence="8">GATA-type domain-containing protein</fullName>
    </recommendedName>
</protein>
<dbReference type="SMART" id="SM00401">
    <property type="entry name" value="ZnF_GATA"/>
    <property type="match status" value="1"/>
</dbReference>
<dbReference type="EMBL" id="JAWDJX010000021">
    <property type="protein sequence ID" value="KAK3052419.1"/>
    <property type="molecule type" value="Genomic_DNA"/>
</dbReference>
<dbReference type="SUPFAM" id="SSF57716">
    <property type="entry name" value="Glucocorticoid receptor-like (DNA-binding domain)"/>
    <property type="match status" value="1"/>
</dbReference>
<accession>A0AAJ0DE92</accession>
<proteinExistence type="predicted"/>
<evidence type="ECO:0000256" key="6">
    <source>
        <dbReference type="PROSITE-ProRule" id="PRU00094"/>
    </source>
</evidence>
<dbReference type="Gene3D" id="3.30.50.10">
    <property type="entry name" value="Erythroid Transcription Factor GATA-1, subunit A"/>
    <property type="match status" value="1"/>
</dbReference>
<feature type="compositionally biased region" description="Polar residues" evidence="7">
    <location>
        <begin position="31"/>
        <end position="51"/>
    </location>
</feature>
<dbReference type="PANTHER" id="PTHR47172">
    <property type="entry name" value="OS01G0976800 PROTEIN"/>
    <property type="match status" value="1"/>
</dbReference>
<feature type="region of interest" description="Disordered" evidence="7">
    <location>
        <begin position="396"/>
        <end position="464"/>
    </location>
</feature>
<dbReference type="CDD" id="cd00202">
    <property type="entry name" value="ZnF_GATA"/>
    <property type="match status" value="1"/>
</dbReference>
<dbReference type="GO" id="GO:0043565">
    <property type="term" value="F:sequence-specific DNA binding"/>
    <property type="evidence" value="ECO:0007669"/>
    <property type="project" value="InterPro"/>
</dbReference>
<dbReference type="PANTHER" id="PTHR47172:SF24">
    <property type="entry name" value="GATA ZINC FINGER DOMAIN-CONTAINING PROTEIN 14-RELATED"/>
    <property type="match status" value="1"/>
</dbReference>
<comment type="caution">
    <text evidence="9">The sequence shown here is derived from an EMBL/GenBank/DDBJ whole genome shotgun (WGS) entry which is preliminary data.</text>
</comment>
<feature type="region of interest" description="Disordered" evidence="7">
    <location>
        <begin position="479"/>
        <end position="502"/>
    </location>
</feature>
<keyword evidence="4" id="KW-0805">Transcription regulation</keyword>
<feature type="compositionally biased region" description="Basic and acidic residues" evidence="7">
    <location>
        <begin position="454"/>
        <end position="463"/>
    </location>
</feature>
<keyword evidence="1" id="KW-0479">Metal-binding</keyword>
<keyword evidence="2 6" id="KW-0863">Zinc-finger</keyword>
<keyword evidence="10" id="KW-1185">Reference proteome</keyword>
<gene>
    <name evidence="9" type="ORF">LTR09_006629</name>
</gene>
<evidence type="ECO:0000256" key="4">
    <source>
        <dbReference type="ARBA" id="ARBA00023015"/>
    </source>
</evidence>
<evidence type="ECO:0000313" key="10">
    <source>
        <dbReference type="Proteomes" id="UP001271007"/>
    </source>
</evidence>
<reference evidence="9" key="1">
    <citation type="submission" date="2023-04" db="EMBL/GenBank/DDBJ databases">
        <title>Black Yeasts Isolated from many extreme environments.</title>
        <authorList>
            <person name="Coleine C."/>
            <person name="Stajich J.E."/>
            <person name="Selbmann L."/>
        </authorList>
    </citation>
    <scope>NUCLEOTIDE SEQUENCE</scope>
    <source>
        <strain evidence="9">CCFEE 5312</strain>
    </source>
</reference>
<feature type="compositionally biased region" description="Pro residues" evidence="7">
    <location>
        <begin position="118"/>
        <end position="136"/>
    </location>
</feature>
<feature type="domain" description="GATA-type" evidence="8">
    <location>
        <begin position="446"/>
        <end position="476"/>
    </location>
</feature>
<feature type="compositionally biased region" description="Low complexity" evidence="7">
    <location>
        <begin position="274"/>
        <end position="287"/>
    </location>
</feature>
<evidence type="ECO:0000256" key="2">
    <source>
        <dbReference type="ARBA" id="ARBA00022771"/>
    </source>
</evidence>
<dbReference type="PROSITE" id="PS00344">
    <property type="entry name" value="GATA_ZN_FINGER_1"/>
    <property type="match status" value="1"/>
</dbReference>
<evidence type="ECO:0000313" key="9">
    <source>
        <dbReference type="EMBL" id="KAK3052419.1"/>
    </source>
</evidence>
<dbReference type="AlphaFoldDB" id="A0AAJ0DE92"/>
<feature type="compositionally biased region" description="Basic and acidic residues" evidence="7">
    <location>
        <begin position="399"/>
        <end position="408"/>
    </location>
</feature>
<organism evidence="9 10">
    <name type="scientific">Extremus antarcticus</name>
    <dbReference type="NCBI Taxonomy" id="702011"/>
    <lineage>
        <taxon>Eukaryota</taxon>
        <taxon>Fungi</taxon>
        <taxon>Dikarya</taxon>
        <taxon>Ascomycota</taxon>
        <taxon>Pezizomycotina</taxon>
        <taxon>Dothideomycetes</taxon>
        <taxon>Dothideomycetidae</taxon>
        <taxon>Mycosphaerellales</taxon>
        <taxon>Extremaceae</taxon>
        <taxon>Extremus</taxon>
    </lineage>
</organism>
<feature type="compositionally biased region" description="Polar residues" evidence="7">
    <location>
        <begin position="95"/>
        <end position="105"/>
    </location>
</feature>
<dbReference type="Pfam" id="PF00320">
    <property type="entry name" value="GATA"/>
    <property type="match status" value="1"/>
</dbReference>
<evidence type="ECO:0000256" key="1">
    <source>
        <dbReference type="ARBA" id="ARBA00022723"/>
    </source>
</evidence>
<dbReference type="Proteomes" id="UP001271007">
    <property type="component" value="Unassembled WGS sequence"/>
</dbReference>
<name>A0AAJ0DE92_9PEZI</name>
<feature type="compositionally biased region" description="Pro residues" evidence="7">
    <location>
        <begin position="200"/>
        <end position="215"/>
    </location>
</feature>
<keyword evidence="3" id="KW-0862">Zinc</keyword>
<dbReference type="InterPro" id="IPR000679">
    <property type="entry name" value="Znf_GATA"/>
</dbReference>
<sequence>MDSTSRRPQLPALSYLEVGSMNKDDDRYQSRHNTATQSHANGPLASPTNQYPAAPPPPYTLPAHHHANNTWATTNHAAHTPPASRRTSGDDHGSNKQTTLQSLPSLSEALGPLDNQPSYPPPASTTAQAPPPPPATQLPTPQSGAPRSPVSATRRSYPMEPPQPQTHSHYAYFRQDSAGPPYASTEPARPANGPPHDQRPPMPAQTPQPPRPQPPSSHSYPKPMSPRLEQQAPHPADSMAPPPPPTTFAYGYTPYPPRFAPSTPSSTSGPVYQPSAHHPAPSTPSSAWRAEGAPSKYPDERPTPAVYGESVKRHMDMFDFEAFLNEIATTSSHLNDFSRRYGDRMHQSARTGPSLSTLPSLVEVDDMITKARIQLDSLTKIREVVLTQQAAYEQQIADQHQRQRHDAYAEPPLPQSGDAYPESDQDKGFAGSETKKRRGRAAPPGRCHSCNRAETPEWRRGPDGARTLCNACGLHYAKLTRKQTNGGKNGAAGSSNLRPKEA</sequence>
<dbReference type="GO" id="GO:0006355">
    <property type="term" value="P:regulation of DNA-templated transcription"/>
    <property type="evidence" value="ECO:0007669"/>
    <property type="project" value="InterPro"/>
</dbReference>
<evidence type="ECO:0000256" key="5">
    <source>
        <dbReference type="ARBA" id="ARBA00023163"/>
    </source>
</evidence>
<dbReference type="PROSITE" id="PS50114">
    <property type="entry name" value="GATA_ZN_FINGER_2"/>
    <property type="match status" value="1"/>
</dbReference>
<evidence type="ECO:0000256" key="3">
    <source>
        <dbReference type="ARBA" id="ARBA00022833"/>
    </source>
</evidence>
<feature type="compositionally biased region" description="Low complexity" evidence="7">
    <location>
        <begin position="68"/>
        <end position="83"/>
    </location>
</feature>
<evidence type="ECO:0000256" key="7">
    <source>
        <dbReference type="SAM" id="MobiDB-lite"/>
    </source>
</evidence>
<evidence type="ECO:0000259" key="8">
    <source>
        <dbReference type="PROSITE" id="PS50114"/>
    </source>
</evidence>
<feature type="region of interest" description="Disordered" evidence="7">
    <location>
        <begin position="1"/>
        <end position="305"/>
    </location>
</feature>
<keyword evidence="5" id="KW-0804">Transcription</keyword>